<keyword evidence="1" id="KW-0812">Transmembrane</keyword>
<evidence type="ECO:0000313" key="3">
    <source>
        <dbReference type="Proteomes" id="UP001500420"/>
    </source>
</evidence>
<feature type="transmembrane region" description="Helical" evidence="1">
    <location>
        <begin position="18"/>
        <end position="35"/>
    </location>
</feature>
<reference evidence="2 3" key="1">
    <citation type="journal article" date="2019" name="Int. J. Syst. Evol. Microbiol.">
        <title>The Global Catalogue of Microorganisms (GCM) 10K type strain sequencing project: providing services to taxonomists for standard genome sequencing and annotation.</title>
        <authorList>
            <consortium name="The Broad Institute Genomics Platform"/>
            <consortium name="The Broad Institute Genome Sequencing Center for Infectious Disease"/>
            <person name="Wu L."/>
            <person name="Ma J."/>
        </authorList>
    </citation>
    <scope>NUCLEOTIDE SEQUENCE [LARGE SCALE GENOMIC DNA]</scope>
    <source>
        <strain evidence="2 3">JCM 16328</strain>
    </source>
</reference>
<evidence type="ECO:0000256" key="1">
    <source>
        <dbReference type="SAM" id="Phobius"/>
    </source>
</evidence>
<proteinExistence type="predicted"/>
<keyword evidence="1" id="KW-0472">Membrane</keyword>
<sequence length="70" mass="7690">MLGWVGYQHRQERISRSGFFAQSAMALMWLAWSFFQIAKGTSGGVEAVVELLAVGAFVAAIGVGVQWRRT</sequence>
<dbReference type="Proteomes" id="UP001500420">
    <property type="component" value="Unassembled WGS sequence"/>
</dbReference>
<dbReference type="EMBL" id="BAAADV010000001">
    <property type="protein sequence ID" value="GAA0669852.1"/>
    <property type="molecule type" value="Genomic_DNA"/>
</dbReference>
<organism evidence="2 3">
    <name type="scientific">Natronoarchaeum mannanilyticum</name>
    <dbReference type="NCBI Taxonomy" id="926360"/>
    <lineage>
        <taxon>Archaea</taxon>
        <taxon>Methanobacteriati</taxon>
        <taxon>Methanobacteriota</taxon>
        <taxon>Stenosarchaea group</taxon>
        <taxon>Halobacteria</taxon>
        <taxon>Halobacteriales</taxon>
        <taxon>Natronoarchaeaceae</taxon>
    </lineage>
</organism>
<name>A0AAV3T852_9EURY</name>
<keyword evidence="1" id="KW-1133">Transmembrane helix</keyword>
<keyword evidence="3" id="KW-1185">Reference proteome</keyword>
<gene>
    <name evidence="2" type="ORF">GCM10009020_14940</name>
</gene>
<accession>A0AAV3T852</accession>
<evidence type="ECO:0000313" key="2">
    <source>
        <dbReference type="EMBL" id="GAA0669852.1"/>
    </source>
</evidence>
<dbReference type="AlphaFoldDB" id="A0AAV3T852"/>
<comment type="caution">
    <text evidence="2">The sequence shown here is derived from an EMBL/GenBank/DDBJ whole genome shotgun (WGS) entry which is preliminary data.</text>
</comment>
<dbReference type="RefSeq" id="WP_343773317.1">
    <property type="nucleotide sequence ID" value="NZ_BAAADV010000001.1"/>
</dbReference>
<protein>
    <submittedName>
        <fullName evidence="2">Uncharacterized protein</fullName>
    </submittedName>
</protein>
<feature type="transmembrane region" description="Helical" evidence="1">
    <location>
        <begin position="47"/>
        <end position="67"/>
    </location>
</feature>